<sequence length="253" mass="28726">MPIIQSVERALKILDLFDEFVPELKITEISDKMELNKSTVHSLLKTLEKHKYIDQNPENGKYKLGLKLIERGNCVVSTIDIRQVARTYLLDLAKRTGQTVHLGILNGKEGVYIDKIEGESSIIRFSKIGKGFPLHATAIGKVLLAFQEPKETNLLLSDYNFTEQTEYSITIQDEFLAQIEKVHQQGYAIDNQENELGVRCIAAPLLNFENKVLAGISISTLISQVNDEKLEKYIKLLKQTSLEISKKLGYRLY</sequence>
<dbReference type="SMART" id="SM00346">
    <property type="entry name" value="HTH_ICLR"/>
    <property type="match status" value="1"/>
</dbReference>
<feature type="domain" description="HTH iclR-type" evidence="6">
    <location>
        <begin position="4"/>
        <end position="66"/>
    </location>
</feature>
<protein>
    <recommendedName>
        <fullName evidence="5">Glycerol operon regulatory protein</fullName>
    </recommendedName>
</protein>
<keyword evidence="1" id="KW-0805">Transcription regulation</keyword>
<evidence type="ECO:0000256" key="1">
    <source>
        <dbReference type="ARBA" id="ARBA00023015"/>
    </source>
</evidence>
<dbReference type="InterPro" id="IPR014757">
    <property type="entry name" value="Tscrpt_reg_IclR_C"/>
</dbReference>
<name>A0A090IS63_9BACI</name>
<dbReference type="Gene3D" id="1.10.10.10">
    <property type="entry name" value="Winged helix-like DNA-binding domain superfamily/Winged helix DNA-binding domain"/>
    <property type="match status" value="1"/>
</dbReference>
<proteinExistence type="predicted"/>
<dbReference type="PROSITE" id="PS51078">
    <property type="entry name" value="ICLR_ED"/>
    <property type="match status" value="1"/>
</dbReference>
<dbReference type="InterPro" id="IPR005471">
    <property type="entry name" value="Tscrpt_reg_IclR_N"/>
</dbReference>
<evidence type="ECO:0000259" key="7">
    <source>
        <dbReference type="PROSITE" id="PS51078"/>
    </source>
</evidence>
<evidence type="ECO:0000313" key="9">
    <source>
        <dbReference type="Proteomes" id="UP000040576"/>
    </source>
</evidence>
<dbReference type="InterPro" id="IPR036388">
    <property type="entry name" value="WH-like_DNA-bd_sf"/>
</dbReference>
<dbReference type="AlphaFoldDB" id="A0A090IS63"/>
<dbReference type="PANTHER" id="PTHR30136">
    <property type="entry name" value="HELIX-TURN-HELIX TRANSCRIPTIONAL REGULATOR, ICLR FAMILY"/>
    <property type="match status" value="1"/>
</dbReference>
<dbReference type="PANTHER" id="PTHR30136:SF7">
    <property type="entry name" value="HTH-TYPE TRANSCRIPTIONAL REGULATOR KDGR-RELATED"/>
    <property type="match status" value="1"/>
</dbReference>
<dbReference type="Pfam" id="PF09339">
    <property type="entry name" value="HTH_IclR"/>
    <property type="match status" value="1"/>
</dbReference>
<evidence type="ECO:0000313" key="8">
    <source>
        <dbReference type="EMBL" id="CEE00901.1"/>
    </source>
</evidence>
<dbReference type="FunFam" id="1.10.10.10:FF:000056">
    <property type="entry name" value="IclR family transcriptional regulator"/>
    <property type="match status" value="1"/>
</dbReference>
<gene>
    <name evidence="8" type="primary">yagI</name>
    <name evidence="8" type="ORF">BT1A1_1069</name>
</gene>
<dbReference type="SUPFAM" id="SSF46785">
    <property type="entry name" value="Winged helix' DNA-binding domain"/>
    <property type="match status" value="1"/>
</dbReference>
<dbReference type="GO" id="GO:0045892">
    <property type="term" value="P:negative regulation of DNA-templated transcription"/>
    <property type="evidence" value="ECO:0007669"/>
    <property type="project" value="TreeGrafter"/>
</dbReference>
<dbReference type="Proteomes" id="UP000040576">
    <property type="component" value="Unassembled WGS sequence"/>
</dbReference>
<accession>A0A090IS63</accession>
<dbReference type="InterPro" id="IPR036390">
    <property type="entry name" value="WH_DNA-bd_sf"/>
</dbReference>
<organism evidence="8 9">
    <name type="scientific">Caldibacillus thermoamylovorans</name>
    <dbReference type="NCBI Taxonomy" id="35841"/>
    <lineage>
        <taxon>Bacteria</taxon>
        <taxon>Bacillati</taxon>
        <taxon>Bacillota</taxon>
        <taxon>Bacilli</taxon>
        <taxon>Bacillales</taxon>
        <taxon>Bacillaceae</taxon>
        <taxon>Caldibacillus</taxon>
    </lineage>
</organism>
<keyword evidence="3" id="KW-0804">Transcription</keyword>
<feature type="domain" description="IclR-ED" evidence="7">
    <location>
        <begin position="67"/>
        <end position="250"/>
    </location>
</feature>
<keyword evidence="2" id="KW-0238">DNA-binding</keyword>
<dbReference type="GO" id="GO:0003700">
    <property type="term" value="F:DNA-binding transcription factor activity"/>
    <property type="evidence" value="ECO:0007669"/>
    <property type="project" value="TreeGrafter"/>
</dbReference>
<evidence type="ECO:0000259" key="6">
    <source>
        <dbReference type="PROSITE" id="PS51077"/>
    </source>
</evidence>
<dbReference type="SUPFAM" id="SSF55781">
    <property type="entry name" value="GAF domain-like"/>
    <property type="match status" value="1"/>
</dbReference>
<dbReference type="Pfam" id="PF01614">
    <property type="entry name" value="IclR_C"/>
    <property type="match status" value="1"/>
</dbReference>
<evidence type="ECO:0000256" key="4">
    <source>
        <dbReference type="ARBA" id="ARBA00058938"/>
    </source>
</evidence>
<evidence type="ECO:0000256" key="5">
    <source>
        <dbReference type="ARBA" id="ARBA00070406"/>
    </source>
</evidence>
<evidence type="ECO:0000256" key="3">
    <source>
        <dbReference type="ARBA" id="ARBA00023163"/>
    </source>
</evidence>
<comment type="function">
    <text evidence="4">May be an activator protein for the gylABX operon.</text>
</comment>
<dbReference type="InterPro" id="IPR029016">
    <property type="entry name" value="GAF-like_dom_sf"/>
</dbReference>
<dbReference type="GO" id="GO:0003677">
    <property type="term" value="F:DNA binding"/>
    <property type="evidence" value="ECO:0007669"/>
    <property type="project" value="UniProtKB-KW"/>
</dbReference>
<dbReference type="PROSITE" id="PS51077">
    <property type="entry name" value="HTH_ICLR"/>
    <property type="match status" value="1"/>
</dbReference>
<evidence type="ECO:0000256" key="2">
    <source>
        <dbReference type="ARBA" id="ARBA00023125"/>
    </source>
</evidence>
<dbReference type="Gene3D" id="3.30.450.40">
    <property type="match status" value="1"/>
</dbReference>
<dbReference type="InterPro" id="IPR050707">
    <property type="entry name" value="HTH_MetabolicPath_Reg"/>
</dbReference>
<keyword evidence="9" id="KW-1185">Reference proteome</keyword>
<dbReference type="EMBL" id="CCRF01000037">
    <property type="protein sequence ID" value="CEE00901.1"/>
    <property type="molecule type" value="Genomic_DNA"/>
</dbReference>
<reference evidence="8 9" key="1">
    <citation type="submission" date="2014-07" db="EMBL/GenBank/DDBJ databases">
        <authorList>
            <person name="Wibberg Daniel"/>
        </authorList>
    </citation>
    <scope>NUCLEOTIDE SEQUENCE [LARGE SCALE GENOMIC DNA]</scope>
</reference>
<dbReference type="RefSeq" id="WP_034768814.1">
    <property type="nucleotide sequence ID" value="NZ_CCRF01000037.1"/>
</dbReference>